<evidence type="ECO:0000256" key="3">
    <source>
        <dbReference type="ARBA" id="ARBA00022679"/>
    </source>
</evidence>
<feature type="transmembrane region" description="Helical" evidence="6">
    <location>
        <begin position="143"/>
        <end position="166"/>
    </location>
</feature>
<keyword evidence="3 5" id="KW-0808">Transferase</keyword>
<dbReference type="InterPro" id="IPR048254">
    <property type="entry name" value="CDP_ALCOHOL_P_TRANSF_CS"/>
</dbReference>
<feature type="transmembrane region" description="Helical" evidence="6">
    <location>
        <begin position="262"/>
        <end position="282"/>
    </location>
</feature>
<keyword evidence="4 6" id="KW-0472">Membrane</keyword>
<reference evidence="7" key="1">
    <citation type="submission" date="2016-08" db="EMBL/GenBank/DDBJ databases">
        <title>Expression of exclusive phospholipids and autonomous membrane biogenesis indicate a host-independent lifestyle of Eimeria sporozoites.</title>
        <authorList>
            <person name="Gupta N."/>
            <person name="Kong P."/>
        </authorList>
    </citation>
    <scope>NUCLEOTIDE SEQUENCE</scope>
</reference>
<keyword evidence="6" id="KW-1133">Transmembrane helix</keyword>
<proteinExistence type="evidence at transcript level"/>
<dbReference type="GO" id="GO:0016780">
    <property type="term" value="F:phosphotransferase activity, for other substituted phosphate groups"/>
    <property type="evidence" value="ECO:0007669"/>
    <property type="project" value="InterPro"/>
</dbReference>
<evidence type="ECO:0000256" key="5">
    <source>
        <dbReference type="RuleBase" id="RU003750"/>
    </source>
</evidence>
<evidence type="ECO:0000256" key="6">
    <source>
        <dbReference type="SAM" id="Phobius"/>
    </source>
</evidence>
<protein>
    <submittedName>
        <fullName evidence="7">Choline/ethanolamine phosphotransferase 1</fullName>
    </submittedName>
</protein>
<dbReference type="PIRSF" id="PIRSF015665">
    <property type="entry name" value="CHOPT"/>
    <property type="match status" value="1"/>
</dbReference>
<evidence type="ECO:0000313" key="7">
    <source>
        <dbReference type="EMBL" id="ASN64462.1"/>
    </source>
</evidence>
<comment type="similarity">
    <text evidence="2 5">Belongs to the CDP-alcohol phosphatidyltransferase class-I family.</text>
</comment>
<dbReference type="InterPro" id="IPR014472">
    <property type="entry name" value="CHOPT"/>
</dbReference>
<keyword evidence="6" id="KW-0812">Transmembrane</keyword>
<feature type="transmembrane region" description="Helical" evidence="6">
    <location>
        <begin position="320"/>
        <end position="342"/>
    </location>
</feature>
<feature type="transmembrane region" description="Helical" evidence="6">
    <location>
        <begin position="187"/>
        <end position="208"/>
    </location>
</feature>
<organism evidence="7">
    <name type="scientific">Eimeria falciformis</name>
    <dbReference type="NCBI Taxonomy" id="84963"/>
    <lineage>
        <taxon>Eukaryota</taxon>
        <taxon>Sar</taxon>
        <taxon>Alveolata</taxon>
        <taxon>Apicomplexa</taxon>
        <taxon>Conoidasida</taxon>
        <taxon>Coccidia</taxon>
        <taxon>Eucoccidiorida</taxon>
        <taxon>Eimeriorina</taxon>
        <taxon>Eimeriidae</taxon>
        <taxon>Eimeria</taxon>
    </lineage>
</organism>
<feature type="transmembrane region" description="Helical" evidence="6">
    <location>
        <begin position="55"/>
        <end position="75"/>
    </location>
</feature>
<feature type="transmembrane region" description="Helical" evidence="6">
    <location>
        <begin position="362"/>
        <end position="382"/>
    </location>
</feature>
<dbReference type="GO" id="GO:0016020">
    <property type="term" value="C:membrane"/>
    <property type="evidence" value="ECO:0007669"/>
    <property type="project" value="UniProtKB-SubCell"/>
</dbReference>
<dbReference type="VEuPathDB" id="ToxoDB:EfaB_MINUS_56725.g2919"/>
<evidence type="ECO:0000256" key="1">
    <source>
        <dbReference type="ARBA" id="ARBA00004370"/>
    </source>
</evidence>
<evidence type="ECO:0000256" key="2">
    <source>
        <dbReference type="ARBA" id="ARBA00010441"/>
    </source>
</evidence>
<dbReference type="AlphaFoldDB" id="A0A221S611"/>
<dbReference type="PROSITE" id="PS00379">
    <property type="entry name" value="CDP_ALCOHOL_P_TRANSF"/>
    <property type="match status" value="1"/>
</dbReference>
<dbReference type="InterPro" id="IPR043130">
    <property type="entry name" value="CDP-OH_PTrfase_TM_dom"/>
</dbReference>
<comment type="subcellular location">
    <subcellularLocation>
        <location evidence="1">Membrane</location>
    </subcellularLocation>
</comment>
<accession>A0A221S611</accession>
<dbReference type="PANTHER" id="PTHR10414">
    <property type="entry name" value="ETHANOLAMINEPHOSPHOTRANSFERASE"/>
    <property type="match status" value="1"/>
</dbReference>
<dbReference type="Pfam" id="PF01066">
    <property type="entry name" value="CDP-OH_P_transf"/>
    <property type="match status" value="1"/>
</dbReference>
<feature type="transmembrane region" description="Helical" evidence="6">
    <location>
        <begin position="288"/>
        <end position="308"/>
    </location>
</feature>
<dbReference type="EMBL" id="KX785376">
    <property type="protein sequence ID" value="ASN64462.1"/>
    <property type="molecule type" value="mRNA"/>
</dbReference>
<dbReference type="Gene3D" id="1.20.120.1760">
    <property type="match status" value="1"/>
</dbReference>
<dbReference type="InterPro" id="IPR000462">
    <property type="entry name" value="CDP-OH_P_trans"/>
</dbReference>
<name>A0A221S611_9EIME</name>
<dbReference type="GO" id="GO:0008654">
    <property type="term" value="P:phospholipid biosynthetic process"/>
    <property type="evidence" value="ECO:0007669"/>
    <property type="project" value="InterPro"/>
</dbReference>
<sequence length="412" mass="46079">MMVAGAFGSFLDRRALDQLSKYKYVSVGSTPIDRLMNPFWNFVVSYIPVWVSPNLLTLLGFASTLVCLVLTCVFMPTLKEAAPPWVYLANLVLLFIYQTLDAVDGKQARRTNTATPLGQLFDHGCDSFSTVFAALSVLGTVRFGISVASFMLIAILQMQLFMYTWWELHFHEYRCCTGVTGVTEGQFVMMGMNLVSLMFGPEIFTTSLGDVAPASLLETLPPYLLSVPIQAFLAYPFYLLLIEMLTADVINGCKKAERSKKAMCQLLGCLFHVLMQIPLFWSSTMEEHPVLCYLAMIFNTSIIALRLNLSATCRMEFYPIQWPVIPFWLCCIWLYVTSPGAAGAAALLPELLQQQLLQQQQYVPYGSAMLLGVLLWSGLYLVDFLLSTVSLICCHFNIKCFGVGEKAQVKDD</sequence>
<evidence type="ECO:0000256" key="4">
    <source>
        <dbReference type="ARBA" id="ARBA00023136"/>
    </source>
</evidence>
<feature type="transmembrane region" description="Helical" evidence="6">
    <location>
        <begin position="82"/>
        <end position="100"/>
    </location>
</feature>
<dbReference type="PANTHER" id="PTHR10414:SF37">
    <property type="entry name" value="BB IN A BOXCAR, ISOFORM C"/>
    <property type="match status" value="1"/>
</dbReference>
<feature type="transmembrane region" description="Helical" evidence="6">
    <location>
        <begin position="220"/>
        <end position="241"/>
    </location>
</feature>